<feature type="domain" description="ShKT" evidence="3">
    <location>
        <begin position="25"/>
        <end position="61"/>
    </location>
</feature>
<reference evidence="4" key="2">
    <citation type="submission" date="2020-07" db="EMBL/GenBank/DDBJ databases">
        <authorList>
            <person name="Klompen A.L."/>
            <person name="Macrander J."/>
            <person name="Reitzel A.M."/>
            <person name="Stampar S.N."/>
        </authorList>
    </citation>
    <scope>NUCLEOTIDE SEQUENCE</scope>
</reference>
<dbReference type="Gene3D" id="1.10.10.1940">
    <property type="match status" value="1"/>
</dbReference>
<dbReference type="Gene3D" id="1.10.10.1870">
    <property type="entry name" value="ShTK domain-like"/>
    <property type="match status" value="1"/>
</dbReference>
<dbReference type="InterPro" id="IPR003582">
    <property type="entry name" value="ShKT_dom"/>
</dbReference>
<organism evidence="4">
    <name type="scientific">Isarachnanthus nocturnus</name>
    <dbReference type="NCBI Taxonomy" id="1240238"/>
    <lineage>
        <taxon>Eukaryota</taxon>
        <taxon>Metazoa</taxon>
        <taxon>Cnidaria</taxon>
        <taxon>Anthozoa</taxon>
        <taxon>Ceriantharia</taxon>
        <taxon>Penicillaria (in: tube anenomes)</taxon>
        <taxon>Arachnactidae</taxon>
        <taxon>Isarachnanthus</taxon>
    </lineage>
</organism>
<keyword evidence="2" id="KW-0732">Signal</keyword>
<comment type="caution">
    <text evidence="1">Lacks conserved residue(s) required for the propagation of feature annotation.</text>
</comment>
<proteinExistence type="evidence at transcript level"/>
<dbReference type="Pfam" id="PF01549">
    <property type="entry name" value="ShK"/>
    <property type="match status" value="2"/>
</dbReference>
<protein>
    <submittedName>
        <fullName evidence="4">Toxin candidate TRINITY_DN18288_c0_g1_i2</fullName>
    </submittedName>
</protein>
<dbReference type="EMBL" id="MT747592">
    <property type="protein sequence ID" value="QNH72526.1"/>
    <property type="molecule type" value="mRNA"/>
</dbReference>
<dbReference type="AlphaFoldDB" id="A0A7G7WZ37"/>
<evidence type="ECO:0000256" key="1">
    <source>
        <dbReference type="PROSITE-ProRule" id="PRU01005"/>
    </source>
</evidence>
<dbReference type="PROSITE" id="PS51670">
    <property type="entry name" value="SHKT"/>
    <property type="match status" value="1"/>
</dbReference>
<feature type="chain" id="PRO_5028830763" evidence="2">
    <location>
        <begin position="20"/>
        <end position="166"/>
    </location>
</feature>
<sequence length="166" mass="19112">MDQRRILTCVLMILAVTHSKDPVCRDDEKVYPSCMTWEGEGLCVSDKAKMKKHCPLTCRYCEPACSQSKHGCCWDNTNSPDPFKLGCMGCKDRYLVLCQRMVGYCDKEGRNGYFMSRNCPKTCQICPHNINKSREFSLETHLRRRPRGRRRVPVAVGENIALETRL</sequence>
<accession>A0A7G7WZ37</accession>
<reference evidence="4" key="1">
    <citation type="journal article" date="2020" name="Mar. Drugs">
        <title>Transcriptomic Analysis of Four Cerianthid (Cnidaria, Ceriantharia) Venoms.</title>
        <authorList>
            <person name="Klompen A.M.L."/>
            <person name="Macrander J."/>
            <person name="Reitzel A.M."/>
            <person name="Stampar S.N."/>
        </authorList>
    </citation>
    <scope>NUCLEOTIDE SEQUENCE</scope>
</reference>
<name>A0A7G7WZ37_9CNID</name>
<evidence type="ECO:0000313" key="4">
    <source>
        <dbReference type="EMBL" id="QNH72526.1"/>
    </source>
</evidence>
<evidence type="ECO:0000256" key="2">
    <source>
        <dbReference type="SAM" id="SignalP"/>
    </source>
</evidence>
<dbReference type="SMART" id="SM00254">
    <property type="entry name" value="ShKT"/>
    <property type="match status" value="2"/>
</dbReference>
<feature type="signal peptide" evidence="2">
    <location>
        <begin position="1"/>
        <end position="19"/>
    </location>
</feature>
<evidence type="ECO:0000259" key="3">
    <source>
        <dbReference type="PROSITE" id="PS51670"/>
    </source>
</evidence>